<sequence>CSKISQEKQRTIVHSKFCVMGWVTTALCKIGPDYMKWSRYDINRTEVMRWPYSFKQKYLCSY</sequence>
<reference evidence="2" key="1">
    <citation type="journal article" date="2019" name="Int. J. Syst. Evol. Microbiol.">
        <title>The Global Catalogue of Microorganisms (GCM) 10K type strain sequencing project: providing services to taxonomists for standard genome sequencing and annotation.</title>
        <authorList>
            <consortium name="The Broad Institute Genomics Platform"/>
            <consortium name="The Broad Institute Genome Sequencing Center for Infectious Disease"/>
            <person name="Wu L."/>
            <person name="Ma J."/>
        </authorList>
    </citation>
    <scope>NUCLEOTIDE SEQUENCE [LARGE SCALE GENOMIC DNA]</scope>
    <source>
        <strain evidence="2">KACC 12597</strain>
    </source>
</reference>
<dbReference type="RefSeq" id="WP_386022257.1">
    <property type="nucleotide sequence ID" value="NZ_JBHUHX010000004.1"/>
</dbReference>
<feature type="non-terminal residue" evidence="1">
    <location>
        <position position="1"/>
    </location>
</feature>
<evidence type="ECO:0000313" key="2">
    <source>
        <dbReference type="Proteomes" id="UP001597337"/>
    </source>
</evidence>
<dbReference type="EMBL" id="JBHUHX010000004">
    <property type="protein sequence ID" value="MFD2110540.1"/>
    <property type="molecule type" value="Genomic_DNA"/>
</dbReference>
<dbReference type="Proteomes" id="UP001597337">
    <property type="component" value="Unassembled WGS sequence"/>
</dbReference>
<gene>
    <name evidence="1" type="ORF">ACFSJC_01640</name>
</gene>
<organism evidence="1 2">
    <name type="scientific">Thiorhodococcus fuscus</name>
    <dbReference type="NCBI Taxonomy" id="527200"/>
    <lineage>
        <taxon>Bacteria</taxon>
        <taxon>Pseudomonadati</taxon>
        <taxon>Pseudomonadota</taxon>
        <taxon>Gammaproteobacteria</taxon>
        <taxon>Chromatiales</taxon>
        <taxon>Chromatiaceae</taxon>
        <taxon>Thiorhodococcus</taxon>
    </lineage>
</organism>
<evidence type="ECO:0000313" key="1">
    <source>
        <dbReference type="EMBL" id="MFD2110540.1"/>
    </source>
</evidence>
<protein>
    <submittedName>
        <fullName evidence="1">Uncharacterized protein</fullName>
    </submittedName>
</protein>
<accession>A0ABW4Y480</accession>
<comment type="caution">
    <text evidence="1">The sequence shown here is derived from an EMBL/GenBank/DDBJ whole genome shotgun (WGS) entry which is preliminary data.</text>
</comment>
<keyword evidence="2" id="KW-1185">Reference proteome</keyword>
<name>A0ABW4Y480_9GAMM</name>
<proteinExistence type="predicted"/>